<feature type="transmembrane region" description="Helical" evidence="7">
    <location>
        <begin position="362"/>
        <end position="382"/>
    </location>
</feature>
<feature type="transmembrane region" description="Helical" evidence="7">
    <location>
        <begin position="135"/>
        <end position="154"/>
    </location>
</feature>
<feature type="transmembrane region" description="Helical" evidence="7">
    <location>
        <begin position="336"/>
        <end position="356"/>
    </location>
</feature>
<organism evidence="8 9">
    <name type="scientific">Corynebacterium propinquum</name>
    <dbReference type="NCBI Taxonomy" id="43769"/>
    <lineage>
        <taxon>Bacteria</taxon>
        <taxon>Bacillati</taxon>
        <taxon>Actinomycetota</taxon>
        <taxon>Actinomycetes</taxon>
        <taxon>Mycobacteriales</taxon>
        <taxon>Corynebacteriaceae</taxon>
        <taxon>Corynebacterium</taxon>
    </lineage>
</organism>
<keyword evidence="3 7" id="KW-0812">Transmembrane</keyword>
<dbReference type="InterPro" id="IPR024671">
    <property type="entry name" value="Atg22-like"/>
</dbReference>
<dbReference type="AlphaFoldDB" id="A0AAP4BRL4"/>
<keyword evidence="4 7" id="KW-1133">Transmembrane helix</keyword>
<evidence type="ECO:0000256" key="6">
    <source>
        <dbReference type="SAM" id="MobiDB-lite"/>
    </source>
</evidence>
<feature type="transmembrane region" description="Helical" evidence="7">
    <location>
        <begin position="432"/>
        <end position="450"/>
    </location>
</feature>
<feature type="transmembrane region" description="Helical" evidence="7">
    <location>
        <begin position="272"/>
        <end position="294"/>
    </location>
</feature>
<feature type="transmembrane region" description="Helical" evidence="7">
    <location>
        <begin position="41"/>
        <end position="66"/>
    </location>
</feature>
<feature type="transmembrane region" description="Helical" evidence="7">
    <location>
        <begin position="109"/>
        <end position="129"/>
    </location>
</feature>
<feature type="region of interest" description="Disordered" evidence="6">
    <location>
        <begin position="1"/>
        <end position="25"/>
    </location>
</feature>
<evidence type="ECO:0000256" key="2">
    <source>
        <dbReference type="ARBA" id="ARBA00022448"/>
    </source>
</evidence>
<dbReference type="RefSeq" id="WP_239211370.1">
    <property type="nucleotide sequence ID" value="NZ_CP100361.1"/>
</dbReference>
<evidence type="ECO:0000256" key="5">
    <source>
        <dbReference type="ARBA" id="ARBA00023136"/>
    </source>
</evidence>
<evidence type="ECO:0000256" key="3">
    <source>
        <dbReference type="ARBA" id="ARBA00022692"/>
    </source>
</evidence>
<gene>
    <name evidence="8" type="ORF">QPX54_00985</name>
</gene>
<name>A0AAP4BRL4_9CORY</name>
<comment type="caution">
    <text evidence="8">The sequence shown here is derived from an EMBL/GenBank/DDBJ whole genome shotgun (WGS) entry which is preliminary data.</text>
</comment>
<feature type="transmembrane region" description="Helical" evidence="7">
    <location>
        <begin position="300"/>
        <end position="324"/>
    </location>
</feature>
<comment type="subcellular location">
    <subcellularLocation>
        <location evidence="1">Endomembrane system</location>
        <topology evidence="1">Multi-pass membrane protein</topology>
    </subcellularLocation>
</comment>
<accession>A0AAP4BRL4</accession>
<feature type="transmembrane region" description="Helical" evidence="7">
    <location>
        <begin position="78"/>
        <end position="97"/>
    </location>
</feature>
<sequence length="462" mass="48942">MTATTADSAGCSGTASSASPASPAGCATKTTSSSKSMIASWFLWSWGNASVSAVMVTFVFGTYLASDVFGPDERGTQWLTSANAIAGIIIAVTAPVIGQRADKTGRRKLWLIVHTLLVVGLMAACFFVQPEPGFLLLGVSLLAALTLFDEFANLNYNAMIVDIAREGNMGRISGIGWGFGYLGGIGLLMLVYLSLIAGEPPHIFGIGEDEALNIRAVAVVSAAWFLIFALPLLLHKEKTADKNTIEHVSIAQSYRRLLAVIVRLWRDDRNTFWFLVSSAIYRDGLSAVFAYGAILGTTLYGISPANVIIFGIAGNVTSALGAFLGGWLDDRLGPKFVISASLWALLATAVGLLIFSEERGPITPTLAFWIFGLGLCLFVGPAQASSRGFIGRIAPPEKAGELFGLYATAGRSVSFLAPVMISIFLALLGNNIAIILAIATILAVGLALLYKVDNPREHARVV</sequence>
<evidence type="ECO:0000256" key="4">
    <source>
        <dbReference type="ARBA" id="ARBA00022989"/>
    </source>
</evidence>
<feature type="transmembrane region" description="Helical" evidence="7">
    <location>
        <begin position="403"/>
        <end position="426"/>
    </location>
</feature>
<reference evidence="8" key="1">
    <citation type="submission" date="2023-05" db="EMBL/GenBank/DDBJ databases">
        <title>Metabolic capabilities are highly conserved among human nasal-associated Corynebacterium species in pangenomic analyses.</title>
        <authorList>
            <person name="Tran T.H."/>
            <person name="Roberts A.Q."/>
            <person name="Escapa I.F."/>
            <person name="Gao W."/>
            <person name="Conlan S."/>
            <person name="Kong H."/>
            <person name="Segre J.A."/>
            <person name="Kelly M.S."/>
            <person name="Lemon K.P."/>
        </authorList>
    </citation>
    <scope>NUCLEOTIDE SEQUENCE</scope>
    <source>
        <strain evidence="8">KPL2654</strain>
    </source>
</reference>
<keyword evidence="5 7" id="KW-0472">Membrane</keyword>
<dbReference type="GO" id="GO:0012505">
    <property type="term" value="C:endomembrane system"/>
    <property type="evidence" value="ECO:0007669"/>
    <property type="project" value="UniProtKB-SubCell"/>
</dbReference>
<feature type="transmembrane region" description="Helical" evidence="7">
    <location>
        <begin position="175"/>
        <end position="196"/>
    </location>
</feature>
<dbReference type="Proteomes" id="UP001226160">
    <property type="component" value="Unassembled WGS sequence"/>
</dbReference>
<dbReference type="InterPro" id="IPR050495">
    <property type="entry name" value="ATG22/LtaA_families"/>
</dbReference>
<protein>
    <submittedName>
        <fullName evidence="8">MFS transporter</fullName>
    </submittedName>
</protein>
<feature type="transmembrane region" description="Helical" evidence="7">
    <location>
        <begin position="216"/>
        <end position="234"/>
    </location>
</feature>
<dbReference type="PANTHER" id="PTHR23519">
    <property type="entry name" value="AUTOPHAGY-RELATED PROTEIN 22"/>
    <property type="match status" value="1"/>
</dbReference>
<dbReference type="Gene3D" id="1.20.1250.20">
    <property type="entry name" value="MFS general substrate transporter like domains"/>
    <property type="match status" value="1"/>
</dbReference>
<evidence type="ECO:0000313" key="8">
    <source>
        <dbReference type="EMBL" id="MDK4325095.1"/>
    </source>
</evidence>
<keyword evidence="2" id="KW-0813">Transport</keyword>
<evidence type="ECO:0000256" key="1">
    <source>
        <dbReference type="ARBA" id="ARBA00004127"/>
    </source>
</evidence>
<dbReference type="SUPFAM" id="SSF103473">
    <property type="entry name" value="MFS general substrate transporter"/>
    <property type="match status" value="1"/>
</dbReference>
<dbReference type="InterPro" id="IPR036259">
    <property type="entry name" value="MFS_trans_sf"/>
</dbReference>
<dbReference type="PANTHER" id="PTHR23519:SF1">
    <property type="entry name" value="AUTOPHAGY-RELATED PROTEIN 22"/>
    <property type="match status" value="1"/>
</dbReference>
<dbReference type="Pfam" id="PF11700">
    <property type="entry name" value="ATG22"/>
    <property type="match status" value="1"/>
</dbReference>
<evidence type="ECO:0000256" key="7">
    <source>
        <dbReference type="SAM" id="Phobius"/>
    </source>
</evidence>
<proteinExistence type="predicted"/>
<dbReference type="EMBL" id="JASNVP010000001">
    <property type="protein sequence ID" value="MDK4325095.1"/>
    <property type="molecule type" value="Genomic_DNA"/>
</dbReference>
<evidence type="ECO:0000313" key="9">
    <source>
        <dbReference type="Proteomes" id="UP001226160"/>
    </source>
</evidence>